<dbReference type="EMBL" id="GBXM01068480">
    <property type="protein sequence ID" value="JAH40097.1"/>
    <property type="molecule type" value="Transcribed_RNA"/>
</dbReference>
<proteinExistence type="predicted"/>
<feature type="region of interest" description="Disordered" evidence="1">
    <location>
        <begin position="88"/>
        <end position="110"/>
    </location>
</feature>
<dbReference type="AlphaFoldDB" id="A0A0E9SFR9"/>
<organism evidence="2">
    <name type="scientific">Anguilla anguilla</name>
    <name type="common">European freshwater eel</name>
    <name type="synonym">Muraena anguilla</name>
    <dbReference type="NCBI Taxonomy" id="7936"/>
    <lineage>
        <taxon>Eukaryota</taxon>
        <taxon>Metazoa</taxon>
        <taxon>Chordata</taxon>
        <taxon>Craniata</taxon>
        <taxon>Vertebrata</taxon>
        <taxon>Euteleostomi</taxon>
        <taxon>Actinopterygii</taxon>
        <taxon>Neopterygii</taxon>
        <taxon>Teleostei</taxon>
        <taxon>Anguilliformes</taxon>
        <taxon>Anguillidae</taxon>
        <taxon>Anguilla</taxon>
    </lineage>
</organism>
<evidence type="ECO:0000256" key="1">
    <source>
        <dbReference type="SAM" id="MobiDB-lite"/>
    </source>
</evidence>
<protein>
    <submittedName>
        <fullName evidence="2">Uncharacterized protein</fullName>
    </submittedName>
</protein>
<evidence type="ECO:0000313" key="2">
    <source>
        <dbReference type="EMBL" id="JAH40097.1"/>
    </source>
</evidence>
<sequence>MGDAAVRTVSHQNVVQRRFHKLLWGERDHVRFMKVGHRRGNPERYHCLNYDSFRFILCLKRSREPFNKKLGGAVHGVEWARDPRHARGHVENEPLPPFFHPRQNYSAHLH</sequence>
<accession>A0A0E9SFR9</accession>
<name>A0A0E9SFR9_ANGAN</name>
<reference evidence="2" key="2">
    <citation type="journal article" date="2015" name="Fish Shellfish Immunol.">
        <title>Early steps in the European eel (Anguilla anguilla)-Vibrio vulnificus interaction in the gills: Role of the RtxA13 toxin.</title>
        <authorList>
            <person name="Callol A."/>
            <person name="Pajuelo D."/>
            <person name="Ebbesson L."/>
            <person name="Teles M."/>
            <person name="MacKenzie S."/>
            <person name="Amaro C."/>
        </authorList>
    </citation>
    <scope>NUCLEOTIDE SEQUENCE</scope>
</reference>
<reference evidence="2" key="1">
    <citation type="submission" date="2014-11" db="EMBL/GenBank/DDBJ databases">
        <authorList>
            <person name="Amaro Gonzalez C."/>
        </authorList>
    </citation>
    <scope>NUCLEOTIDE SEQUENCE</scope>
</reference>